<dbReference type="GeneID" id="94193796"/>
<organism evidence="3 4">
    <name type="scientific">Babesia caballi</name>
    <dbReference type="NCBI Taxonomy" id="5871"/>
    <lineage>
        <taxon>Eukaryota</taxon>
        <taxon>Sar</taxon>
        <taxon>Alveolata</taxon>
        <taxon>Apicomplexa</taxon>
        <taxon>Aconoidasida</taxon>
        <taxon>Piroplasmida</taxon>
        <taxon>Babesiidae</taxon>
        <taxon>Babesia</taxon>
    </lineage>
</organism>
<reference evidence="3 4" key="1">
    <citation type="submission" date="2021-06" db="EMBL/GenBank/DDBJ databases">
        <title>Genome sequence of Babesia caballi.</title>
        <authorList>
            <person name="Yamagishi J."/>
            <person name="Kidaka T."/>
            <person name="Ochi A."/>
        </authorList>
    </citation>
    <scope>NUCLEOTIDE SEQUENCE [LARGE SCALE GENOMIC DNA]</scope>
    <source>
        <strain evidence="3">USDA-D6B2</strain>
    </source>
</reference>
<dbReference type="Pfam" id="PF00078">
    <property type="entry name" value="RVT_1"/>
    <property type="match status" value="1"/>
</dbReference>
<feature type="region of interest" description="Disordered" evidence="1">
    <location>
        <begin position="763"/>
        <end position="797"/>
    </location>
</feature>
<feature type="compositionally biased region" description="Polar residues" evidence="1">
    <location>
        <begin position="765"/>
        <end position="775"/>
    </location>
</feature>
<evidence type="ECO:0000259" key="2">
    <source>
        <dbReference type="PROSITE" id="PS50878"/>
    </source>
</evidence>
<dbReference type="RefSeq" id="XP_067714384.1">
    <property type="nucleotide sequence ID" value="XM_067858283.1"/>
</dbReference>
<dbReference type="PANTHER" id="PTHR35450">
    <property type="entry name" value="REVERSE TRANSCRIPTASE DOMAIN-CONTAINING PROTEIN"/>
    <property type="match status" value="1"/>
</dbReference>
<dbReference type="PROSITE" id="PS50878">
    <property type="entry name" value="RT_POL"/>
    <property type="match status" value="1"/>
</dbReference>
<comment type="caution">
    <text evidence="3">The sequence shown here is derived from an EMBL/GenBank/DDBJ whole genome shotgun (WGS) entry which is preliminary data.</text>
</comment>
<dbReference type="EMBL" id="BPLF01000001">
    <property type="protein sequence ID" value="GIX62315.1"/>
    <property type="molecule type" value="Genomic_DNA"/>
</dbReference>
<feature type="domain" description="Reverse transcriptase" evidence="2">
    <location>
        <begin position="306"/>
        <end position="565"/>
    </location>
</feature>
<protein>
    <submittedName>
        <fullName evidence="3">Reverse-transcriptase domain containing protein,putative</fullName>
    </submittedName>
</protein>
<dbReference type="InterPro" id="IPR000477">
    <property type="entry name" value="RT_dom"/>
</dbReference>
<evidence type="ECO:0000313" key="3">
    <source>
        <dbReference type="EMBL" id="GIX62315.1"/>
    </source>
</evidence>
<name>A0AAV4LR92_BABCB</name>
<sequence>MPNKGYPLVAANFIKKFSLRVNENDVIRDLKRIRAHCVKHDPQLTGERGSIRDVSLRNQRYTEHSINKEAVSMLNVIIKEYLIDHPVNGMTHLAIIYQTAQDCHDIVAYKPPKATGWRDIIKEKLNDLTAALTSVLRWRNDKEELEEAKRFMGKYNRRIDNEEHVEEVIQRIEEAKTREEMKLNASDFKRRLFNANRMFELFTGRFFRNLEQKHQVDESKINSGMLIDYWSQMWTKATEPPTGVERYTTELTSYAPMVGFPDRGEFETIIKHTDNWKSPGADGIFNYYIKWLTELHDILHRQTMKVALGEAPLEEWMCRGITYLFPKNDTPTNASQYRPITCMSNLYKITTKCVTEALQREIKIRGLLTENQMGTMRKVQGAKEHALANIAINAAHKCRLYSTWIDITKAFDSVDHEVLEHVIRRLKLPNWMTNFILDTIKRWTIDIRWHKECIIEGKKIERESSKATAYPPSSSRLRQLYPSVQIRTSDSREFGTNHLLYIDDLKLLAKDEDVMQKMTKETEEYLTHIGLIINRDKSATNSSRCADTARLLEGPETYKYLGITETRYSSVSRGMYSRIHEEIKKRVNMLLDTDLSAKNLFRAVNQYALTVPNYYIGVVPLEPYQFARLDRMVRKQLYEKGAHKHCANISRLYLPRKELGGGTPTLHSSLHTCTTRTASPYATTKPSRRRSNTYGSSKTDRCTTRELDSVDLEESTLWLRKSMLTPQEEAKLINLQDRNLQWMSSKKNHKKCGKYLDATTHGLRATSQRSSTQDPPDTGQGARSEEYQESGTLQDRRSEIHQERMDLVRHEHPHGEESQFNRPDIIVADKRKNRITIVEIGITSQNNLVKTEMEKKDKYQDLGKQMKFQTFGNHDTEIVIIPWVMTWDGVVTEFHNSYRRQLGISDRMEAQLQRIVLQQSHNFVLRELGVAATGITCECDPARKRQAANMDRGPPLKEREVQALARRPALPSAAPALANAVEALPGYSKAKEGLGGGNVAGLFNAVCDGLRVFIGYSGTRQLEGKGIGLSNSVGGYTSSYEQTATWKGNWQATDTNSQTCAHILLGTMPLLYFGLTYLFWMCCRGWKLKTIAGDNNGSDLYSFMSAMGYDTGKLNSDVTGTKIAKLLGSEHNAIEDLKTLYSSVSPNYPEFLKQMNQNGKDELSQKRAVNAPLYVLYAASSQYLQSQVKPSKIMELPQTQSDIANTLNGYSEAVKRLGSGKSQKLSEAYLTLLTQIQSVFNQDPPSPASSSAGAAAGGVLGTAVVGGTAAALATNEAIDWLALVGGGFGGSGTGKYSELETALTKLPGFDGVKTKVFNQIKPQGVILKLAKGLGREFMGYDSQGGGFNFNGKGIILNGRENYTSKYQGATWDGSDNNGEMARIFLGAVVIIFLGLSFLDWKCRQAYGGWATEYMTGSSGWGLGQFMKDMGYSPEYLNGNKNGTAVASLLEDGGTGFDGLVKPETQNIYDNFVQALEDTYKPASDALSSPLTGCYNFAKILL</sequence>
<proteinExistence type="predicted"/>
<evidence type="ECO:0000256" key="1">
    <source>
        <dbReference type="SAM" id="MobiDB-lite"/>
    </source>
</evidence>
<gene>
    <name evidence="3" type="ORF">BcabD6B2_17500</name>
</gene>
<accession>A0AAV4LR92</accession>
<dbReference type="PANTHER" id="PTHR35450:SF2">
    <property type="entry name" value="REVERSE TRANSCRIPTASE DOMAIN-CONTAINING PROTEIN"/>
    <property type="match status" value="1"/>
</dbReference>
<evidence type="ECO:0000313" key="4">
    <source>
        <dbReference type="Proteomes" id="UP001497744"/>
    </source>
</evidence>
<feature type="region of interest" description="Disordered" evidence="1">
    <location>
        <begin position="677"/>
        <end position="706"/>
    </location>
</feature>
<dbReference type="Proteomes" id="UP001497744">
    <property type="component" value="Unassembled WGS sequence"/>
</dbReference>
<keyword evidence="4" id="KW-1185">Reference proteome</keyword>